<keyword evidence="1" id="KW-0812">Transmembrane</keyword>
<feature type="transmembrane region" description="Helical" evidence="1">
    <location>
        <begin position="57"/>
        <end position="77"/>
    </location>
</feature>
<evidence type="ECO:0000256" key="1">
    <source>
        <dbReference type="SAM" id="Phobius"/>
    </source>
</evidence>
<dbReference type="Proteomes" id="UP001075225">
    <property type="component" value="Unassembled WGS sequence"/>
</dbReference>
<organism evidence="2 3">
    <name type="scientific">Campylobacter ureolyticus</name>
    <dbReference type="NCBI Taxonomy" id="827"/>
    <lineage>
        <taxon>Bacteria</taxon>
        <taxon>Pseudomonadati</taxon>
        <taxon>Campylobacterota</taxon>
        <taxon>Epsilonproteobacteria</taxon>
        <taxon>Campylobacterales</taxon>
        <taxon>Campylobacteraceae</taxon>
        <taxon>Campylobacter</taxon>
    </lineage>
</organism>
<dbReference type="RefSeq" id="WP_269484795.1">
    <property type="nucleotide sequence ID" value="NZ_JAPXGO010000004.1"/>
</dbReference>
<evidence type="ECO:0000313" key="2">
    <source>
        <dbReference type="EMBL" id="MCZ6160039.1"/>
    </source>
</evidence>
<keyword evidence="1" id="KW-0472">Membrane</keyword>
<dbReference type="EMBL" id="JAPXGO010000004">
    <property type="protein sequence ID" value="MCZ6160039.1"/>
    <property type="molecule type" value="Genomic_DNA"/>
</dbReference>
<accession>A0A9Q4KNT2</accession>
<protein>
    <submittedName>
        <fullName evidence="2">Uncharacterized protein</fullName>
    </submittedName>
</protein>
<keyword evidence="1" id="KW-1133">Transmembrane helix</keyword>
<evidence type="ECO:0000313" key="3">
    <source>
        <dbReference type="Proteomes" id="UP001075225"/>
    </source>
</evidence>
<dbReference type="AlphaFoldDB" id="A0A9Q4KNT2"/>
<feature type="transmembrane region" description="Helical" evidence="1">
    <location>
        <begin position="83"/>
        <end position="107"/>
    </location>
</feature>
<proteinExistence type="predicted"/>
<name>A0A9Q4KNT2_9BACT</name>
<sequence length="134" mass="15054">MFKFLKLNSNECYVSKKEELKKDIASIEKIIVVEGMLATQILKAQEFNTMSNFSKKMLVLFIATMPISFITPVTAIVHKTALVPIITLTGVEFLVLVAIIFLGISLIKAIDNNYNIEVLNKGSEVRVRLYSKTL</sequence>
<comment type="caution">
    <text evidence="2">The sequence shown here is derived from an EMBL/GenBank/DDBJ whole genome shotgun (WGS) entry which is preliminary data.</text>
</comment>
<gene>
    <name evidence="2" type="ORF">O6B32_06055</name>
</gene>
<reference evidence="2" key="1">
    <citation type="submission" date="2022-12" db="EMBL/GenBank/DDBJ databases">
        <title>Species Delineation and Comparative Genomics within the Campylobacter ureolyticus Complex.</title>
        <authorList>
            <person name="Maki J."/>
            <person name="Howard M."/>
            <person name="Connelly S."/>
            <person name="Hardy D.J."/>
            <person name="Cameron A."/>
        </authorList>
    </citation>
    <scope>NUCLEOTIDE SEQUENCE</scope>
    <source>
        <strain evidence="2">URMC_787</strain>
    </source>
</reference>